<feature type="compositionally biased region" description="Basic and acidic residues" evidence="1">
    <location>
        <begin position="36"/>
        <end position="47"/>
    </location>
</feature>
<accession>A0A8D8CPW7</accession>
<sequence length="108" mass="12375">MCHESHGTEETNAILKTTLFLATCRAVLRESRVDFETRKQSRREPHPVRTKVKSMSRGLIQRQKSIKFRASINREVISLRGVPPVASLSFTTELKSPPRMIGPVTFRR</sequence>
<evidence type="ECO:0000313" key="2">
    <source>
        <dbReference type="EMBL" id="CAG6497648.1"/>
    </source>
</evidence>
<name>A0A8D8CPW7_CULPI</name>
<dbReference type="EMBL" id="HBUE01133545">
    <property type="protein sequence ID" value="CAG6497648.1"/>
    <property type="molecule type" value="Transcribed_RNA"/>
</dbReference>
<evidence type="ECO:0000256" key="1">
    <source>
        <dbReference type="SAM" id="MobiDB-lite"/>
    </source>
</evidence>
<feature type="region of interest" description="Disordered" evidence="1">
    <location>
        <begin position="36"/>
        <end position="57"/>
    </location>
</feature>
<organism evidence="2">
    <name type="scientific">Culex pipiens</name>
    <name type="common">House mosquito</name>
    <dbReference type="NCBI Taxonomy" id="7175"/>
    <lineage>
        <taxon>Eukaryota</taxon>
        <taxon>Metazoa</taxon>
        <taxon>Ecdysozoa</taxon>
        <taxon>Arthropoda</taxon>
        <taxon>Hexapoda</taxon>
        <taxon>Insecta</taxon>
        <taxon>Pterygota</taxon>
        <taxon>Neoptera</taxon>
        <taxon>Endopterygota</taxon>
        <taxon>Diptera</taxon>
        <taxon>Nematocera</taxon>
        <taxon>Culicoidea</taxon>
        <taxon>Culicidae</taxon>
        <taxon>Culicinae</taxon>
        <taxon>Culicini</taxon>
        <taxon>Culex</taxon>
        <taxon>Culex</taxon>
    </lineage>
</organism>
<proteinExistence type="predicted"/>
<protein>
    <submittedName>
        <fullName evidence="2">(northern house mosquito) hypothetical protein</fullName>
    </submittedName>
</protein>
<reference evidence="2" key="1">
    <citation type="submission" date="2021-05" db="EMBL/GenBank/DDBJ databases">
        <authorList>
            <person name="Alioto T."/>
            <person name="Alioto T."/>
            <person name="Gomez Garrido J."/>
        </authorList>
    </citation>
    <scope>NUCLEOTIDE SEQUENCE</scope>
</reference>
<dbReference type="AlphaFoldDB" id="A0A8D8CPW7"/>